<dbReference type="Proteomes" id="UP001501074">
    <property type="component" value="Unassembled WGS sequence"/>
</dbReference>
<reference evidence="3" key="1">
    <citation type="journal article" date="2019" name="Int. J. Syst. Evol. Microbiol.">
        <title>The Global Catalogue of Microorganisms (GCM) 10K type strain sequencing project: providing services to taxonomists for standard genome sequencing and annotation.</title>
        <authorList>
            <consortium name="The Broad Institute Genomics Platform"/>
            <consortium name="The Broad Institute Genome Sequencing Center for Infectious Disease"/>
            <person name="Wu L."/>
            <person name="Ma J."/>
        </authorList>
    </citation>
    <scope>NUCLEOTIDE SEQUENCE [LARGE SCALE GENOMIC DNA]</scope>
    <source>
        <strain evidence="3">JCM 16902</strain>
    </source>
</reference>
<evidence type="ECO:0000256" key="1">
    <source>
        <dbReference type="SAM" id="MobiDB-lite"/>
    </source>
</evidence>
<name>A0ABP7AG01_9ACTN</name>
<evidence type="ECO:0000313" key="3">
    <source>
        <dbReference type="Proteomes" id="UP001501074"/>
    </source>
</evidence>
<organism evidence="2 3">
    <name type="scientific">Kineosporia mesophila</name>
    <dbReference type="NCBI Taxonomy" id="566012"/>
    <lineage>
        <taxon>Bacteria</taxon>
        <taxon>Bacillati</taxon>
        <taxon>Actinomycetota</taxon>
        <taxon>Actinomycetes</taxon>
        <taxon>Kineosporiales</taxon>
        <taxon>Kineosporiaceae</taxon>
        <taxon>Kineosporia</taxon>
    </lineage>
</organism>
<comment type="caution">
    <text evidence="2">The sequence shown here is derived from an EMBL/GenBank/DDBJ whole genome shotgun (WGS) entry which is preliminary data.</text>
</comment>
<feature type="region of interest" description="Disordered" evidence="1">
    <location>
        <begin position="264"/>
        <end position="283"/>
    </location>
</feature>
<protein>
    <submittedName>
        <fullName evidence="2">Uncharacterized protein</fullName>
    </submittedName>
</protein>
<proteinExistence type="predicted"/>
<keyword evidence="3" id="KW-1185">Reference proteome</keyword>
<accession>A0ABP7AG01</accession>
<evidence type="ECO:0000313" key="2">
    <source>
        <dbReference type="EMBL" id="GAA3631718.1"/>
    </source>
</evidence>
<gene>
    <name evidence="2" type="ORF">GCM10022223_57270</name>
</gene>
<dbReference type="EMBL" id="BAAAZO010000011">
    <property type="protein sequence ID" value="GAA3631718.1"/>
    <property type="molecule type" value="Genomic_DNA"/>
</dbReference>
<sequence>MHQSSSGGISPSELTRLSAQSAAAQTLSRHLQVIADGLEAAAVGLPTPLARAVPGPAAGAISKMLSTQPDELRRVASACRRAATAYSQFADLLEPAIHGLRRALSSPSDLAEVLSRDAAQRAHEAARLTATTLSGLAAVAPQRPPRWRRWLVAAEDARAEVLLGAQEATEQSLVAAIGFTRWAARHDPSTTVSLLGTAKEAAAHPVETGRAVVDWHTWRSNPARATGHLLPSVAGGFGSGTSTAAGRAGQLSRAARLSQLARAEEAGRRGATEAAARSARSRLIDRSTQPLGPVAWEHTLGRELTPQAVEAVERFSALIAAGEPSLTKTMQEVSSAARADLAGLSNRLKTGESMRRKVATQQANTGRPLPVLLDRAEDAVRYTVVLENRSYVSGVEQVTRLLAHRGYHNLSLNNAWSSRRYRGLNSTWADPSTGIAFEVQFHTPASWRVTRDTHRLYEEFRDVSTTAERRAELSERIGAAYRTAPVPEGVAHLTRPALPPSAVVERVPVDYTVYAGAGGALGPALPRAGASGEGR</sequence>